<dbReference type="InterPro" id="IPR001509">
    <property type="entry name" value="Epimerase_deHydtase"/>
</dbReference>
<dbReference type="InterPro" id="IPR050425">
    <property type="entry name" value="NAD(P)_dehydrat-like"/>
</dbReference>
<gene>
    <name evidence="3" type="ORF">Cni_G03268</name>
</gene>
<dbReference type="Pfam" id="PF01370">
    <property type="entry name" value="Epimerase"/>
    <property type="match status" value="1"/>
</dbReference>
<dbReference type="FunFam" id="3.40.50.720:FF:000085">
    <property type="entry name" value="Dihydroflavonol reductase"/>
    <property type="match status" value="1"/>
</dbReference>
<dbReference type="Proteomes" id="UP001327560">
    <property type="component" value="Chromosome 1"/>
</dbReference>
<feature type="domain" description="NAD-dependent epimerase/dehydratase" evidence="2">
    <location>
        <begin position="41"/>
        <end position="184"/>
    </location>
</feature>
<reference evidence="3 4" key="1">
    <citation type="submission" date="2023-10" db="EMBL/GenBank/DDBJ databases">
        <title>Chromosome-scale genome assembly provides insights into flower coloration mechanisms of Canna indica.</title>
        <authorList>
            <person name="Li C."/>
        </authorList>
    </citation>
    <scope>NUCLEOTIDE SEQUENCE [LARGE SCALE GENOMIC DNA]</scope>
    <source>
        <tissue evidence="3">Flower</tissue>
    </source>
</reference>
<proteinExistence type="predicted"/>
<evidence type="ECO:0000256" key="1">
    <source>
        <dbReference type="ARBA" id="ARBA00023002"/>
    </source>
</evidence>
<dbReference type="Gene3D" id="3.40.50.720">
    <property type="entry name" value="NAD(P)-binding Rossmann-like Domain"/>
    <property type="match status" value="2"/>
</dbReference>
<evidence type="ECO:0000313" key="4">
    <source>
        <dbReference type="Proteomes" id="UP001327560"/>
    </source>
</evidence>
<sequence>METNSSPHVVAVTGAGGYIASWLVKALLSRGYHVRGTEKVRDAVEGTKNVIRTAASAGVRRVVFTSSIGAVHMNPKRSPDAVLDESCWSDPEFCKNTKNWYCYAKMMAEKAAMEEAEKVGVELVVVVPSLTMGPFLHATISGSIAGVLGYMTGSIKAYRNAVQGYVDVRDIVQAHILVYENSAASGRYLCIEKVIHRSELCQMLRDMFPDYPVTDKCVCSDEVNPRVKPYKFSNKRIRDLGLELTPIKQSLYETVKCLQERGDLPPPRARLVASL</sequence>
<dbReference type="GO" id="GO:0016616">
    <property type="term" value="F:oxidoreductase activity, acting on the CH-OH group of donors, NAD or NADP as acceptor"/>
    <property type="evidence" value="ECO:0007669"/>
    <property type="project" value="TreeGrafter"/>
</dbReference>
<dbReference type="SUPFAM" id="SSF51735">
    <property type="entry name" value="NAD(P)-binding Rossmann-fold domains"/>
    <property type="match status" value="1"/>
</dbReference>
<dbReference type="PANTHER" id="PTHR10366">
    <property type="entry name" value="NAD DEPENDENT EPIMERASE/DEHYDRATASE"/>
    <property type="match status" value="1"/>
</dbReference>
<dbReference type="AlphaFoldDB" id="A0AAQ3JQS6"/>
<dbReference type="PANTHER" id="PTHR10366:SF353">
    <property type="entry name" value="CINNAMOYL-COA REDUCTASE 1"/>
    <property type="match status" value="1"/>
</dbReference>
<accession>A0AAQ3JQS6</accession>
<keyword evidence="1" id="KW-0560">Oxidoreductase</keyword>
<keyword evidence="4" id="KW-1185">Reference proteome</keyword>
<dbReference type="InterPro" id="IPR036291">
    <property type="entry name" value="NAD(P)-bd_dom_sf"/>
</dbReference>
<evidence type="ECO:0000259" key="2">
    <source>
        <dbReference type="Pfam" id="PF01370"/>
    </source>
</evidence>
<protein>
    <recommendedName>
        <fullName evidence="2">NAD-dependent epimerase/dehydratase domain-containing protein</fullName>
    </recommendedName>
</protein>
<name>A0AAQ3JQS6_9LILI</name>
<evidence type="ECO:0000313" key="3">
    <source>
        <dbReference type="EMBL" id="WOK94564.1"/>
    </source>
</evidence>
<organism evidence="3 4">
    <name type="scientific">Canna indica</name>
    <name type="common">Indian-shot</name>
    <dbReference type="NCBI Taxonomy" id="4628"/>
    <lineage>
        <taxon>Eukaryota</taxon>
        <taxon>Viridiplantae</taxon>
        <taxon>Streptophyta</taxon>
        <taxon>Embryophyta</taxon>
        <taxon>Tracheophyta</taxon>
        <taxon>Spermatophyta</taxon>
        <taxon>Magnoliopsida</taxon>
        <taxon>Liliopsida</taxon>
        <taxon>Zingiberales</taxon>
        <taxon>Cannaceae</taxon>
        <taxon>Canna</taxon>
    </lineage>
</organism>
<dbReference type="EMBL" id="CP136890">
    <property type="protein sequence ID" value="WOK94564.1"/>
    <property type="molecule type" value="Genomic_DNA"/>
</dbReference>